<evidence type="ECO:0000313" key="1">
    <source>
        <dbReference type="EMBL" id="MBM7622041.1"/>
    </source>
</evidence>
<protein>
    <submittedName>
        <fullName evidence="1">Uncharacterized protein</fullName>
    </submittedName>
</protein>
<evidence type="ECO:0000313" key="2">
    <source>
        <dbReference type="Proteomes" id="UP000737402"/>
    </source>
</evidence>
<keyword evidence="2" id="KW-1185">Reference proteome</keyword>
<name>A0ABS2P5A6_9BACI</name>
<accession>A0ABS2P5A6</accession>
<reference evidence="1 2" key="1">
    <citation type="submission" date="2021-01" db="EMBL/GenBank/DDBJ databases">
        <title>Genomic Encyclopedia of Type Strains, Phase IV (KMG-IV): sequencing the most valuable type-strain genomes for metagenomic binning, comparative biology and taxonomic classification.</title>
        <authorList>
            <person name="Goeker M."/>
        </authorList>
    </citation>
    <scope>NUCLEOTIDE SEQUENCE [LARGE SCALE GENOMIC DNA]</scope>
    <source>
        <strain evidence="1 2">DSM 25879</strain>
    </source>
</reference>
<dbReference type="Proteomes" id="UP000737402">
    <property type="component" value="Unassembled WGS sequence"/>
</dbReference>
<dbReference type="EMBL" id="JAFBED010000013">
    <property type="protein sequence ID" value="MBM7622041.1"/>
    <property type="molecule type" value="Genomic_DNA"/>
</dbReference>
<sequence>MTKTIQDVEQWTPFHRQTAVSLFNQVWDLMEKEARTEEEDYLMVHKAHASRYHWNEIGEPVHFSRGEWQISRVYAVLNRPEPSLYHAKRNLAICLEHGIGDFDLAFAYEALARAYSICGEQKLKENYLQLAHEAAAHIEKEGDKNLVLNDLETI</sequence>
<comment type="caution">
    <text evidence="1">The sequence shown here is derived from an EMBL/GenBank/DDBJ whole genome shotgun (WGS) entry which is preliminary data.</text>
</comment>
<organism evidence="1 2">
    <name type="scientific">Sutcliffiella tianshenii</name>
    <dbReference type="NCBI Taxonomy" id="1463404"/>
    <lineage>
        <taxon>Bacteria</taxon>
        <taxon>Bacillati</taxon>
        <taxon>Bacillota</taxon>
        <taxon>Bacilli</taxon>
        <taxon>Bacillales</taxon>
        <taxon>Bacillaceae</taxon>
        <taxon>Sutcliffiella</taxon>
    </lineage>
</organism>
<gene>
    <name evidence="1" type="ORF">JOC95_003951</name>
</gene>
<proteinExistence type="predicted"/>